<keyword evidence="5 8" id="KW-1133">Transmembrane helix</keyword>
<evidence type="ECO:0000256" key="1">
    <source>
        <dbReference type="ARBA" id="ARBA00004477"/>
    </source>
</evidence>
<dbReference type="HOGENOM" id="CLU_048143_0_0_1"/>
<dbReference type="PANTHER" id="PTHR23129">
    <property type="entry name" value="ACYL-COENZYME A DIPHOSPHATASE FITM2"/>
    <property type="match status" value="1"/>
</dbReference>
<evidence type="ECO:0000256" key="3">
    <source>
        <dbReference type="ARBA" id="ARBA00022801"/>
    </source>
</evidence>
<dbReference type="InParanoid" id="A0A066WHL7"/>
<feature type="transmembrane region" description="Helical" evidence="8">
    <location>
        <begin position="24"/>
        <end position="43"/>
    </location>
</feature>
<evidence type="ECO:0008006" key="11">
    <source>
        <dbReference type="Google" id="ProtNLM"/>
    </source>
</evidence>
<evidence type="ECO:0000256" key="5">
    <source>
        <dbReference type="ARBA" id="ARBA00022989"/>
    </source>
</evidence>
<feature type="transmembrane region" description="Helical" evidence="8">
    <location>
        <begin position="163"/>
        <end position="181"/>
    </location>
</feature>
<comment type="caution">
    <text evidence="9">The sequence shown here is derived from an EMBL/GenBank/DDBJ whole genome shotgun (WGS) entry which is preliminary data.</text>
</comment>
<dbReference type="GO" id="GO:0008654">
    <property type="term" value="P:phospholipid biosynthetic process"/>
    <property type="evidence" value="ECO:0007669"/>
    <property type="project" value="TreeGrafter"/>
</dbReference>
<dbReference type="InterPro" id="IPR019388">
    <property type="entry name" value="FIT"/>
</dbReference>
<evidence type="ECO:0000256" key="7">
    <source>
        <dbReference type="ARBA" id="ARBA00023136"/>
    </source>
</evidence>
<name>A0A066WHL7_TILAU</name>
<keyword evidence="4" id="KW-0256">Endoplasmic reticulum</keyword>
<dbReference type="GO" id="GO:0010945">
    <property type="term" value="F:coenzyme A diphosphatase activity"/>
    <property type="evidence" value="ECO:0007669"/>
    <property type="project" value="InterPro"/>
</dbReference>
<evidence type="ECO:0000313" key="10">
    <source>
        <dbReference type="Proteomes" id="UP000027361"/>
    </source>
</evidence>
<protein>
    <recommendedName>
        <fullName evidence="11">Inositol phospholipid biosynthesis protein Scs3</fullName>
    </recommendedName>
</protein>
<dbReference type="FunCoup" id="A0A066WHL7">
    <property type="interactions" value="121"/>
</dbReference>
<dbReference type="AlphaFoldDB" id="A0A066WHL7"/>
<dbReference type="RefSeq" id="XP_013246379.1">
    <property type="nucleotide sequence ID" value="XM_013390925.1"/>
</dbReference>
<dbReference type="GeneID" id="25265771"/>
<feature type="transmembrane region" description="Helical" evidence="8">
    <location>
        <begin position="329"/>
        <end position="348"/>
    </location>
</feature>
<feature type="transmembrane region" description="Helical" evidence="8">
    <location>
        <begin position="98"/>
        <end position="116"/>
    </location>
</feature>
<accession>A0A066WHL7</accession>
<dbReference type="Pfam" id="PF10261">
    <property type="entry name" value="FIT"/>
    <property type="match status" value="1"/>
</dbReference>
<evidence type="ECO:0000256" key="6">
    <source>
        <dbReference type="ARBA" id="ARBA00023098"/>
    </source>
</evidence>
<dbReference type="Proteomes" id="UP000027361">
    <property type="component" value="Unassembled WGS sequence"/>
</dbReference>
<dbReference type="GO" id="GO:0019915">
    <property type="term" value="P:lipid storage"/>
    <property type="evidence" value="ECO:0007669"/>
    <property type="project" value="InterPro"/>
</dbReference>
<dbReference type="STRING" id="1037660.A0A066WHL7"/>
<keyword evidence="3" id="KW-0378">Hydrolase</keyword>
<proteinExistence type="predicted"/>
<keyword evidence="10" id="KW-1185">Reference proteome</keyword>
<organism evidence="9 10">
    <name type="scientific">Tilletiaria anomala (strain ATCC 24038 / CBS 436.72 / UBC 951)</name>
    <dbReference type="NCBI Taxonomy" id="1037660"/>
    <lineage>
        <taxon>Eukaryota</taxon>
        <taxon>Fungi</taxon>
        <taxon>Dikarya</taxon>
        <taxon>Basidiomycota</taxon>
        <taxon>Ustilaginomycotina</taxon>
        <taxon>Exobasidiomycetes</taxon>
        <taxon>Georgefischeriales</taxon>
        <taxon>Tilletiariaceae</taxon>
        <taxon>Tilletiaria</taxon>
    </lineage>
</organism>
<dbReference type="OrthoDB" id="5579088at2759"/>
<dbReference type="PANTHER" id="PTHR23129:SF0">
    <property type="entry name" value="ACYL-COENZYME A DIPHOSPHATASE FITM2"/>
    <property type="match status" value="1"/>
</dbReference>
<comment type="subcellular location">
    <subcellularLocation>
        <location evidence="1">Endoplasmic reticulum membrane</location>
        <topology evidence="1">Multi-pass membrane protein</topology>
    </subcellularLocation>
</comment>
<evidence type="ECO:0000256" key="8">
    <source>
        <dbReference type="SAM" id="Phobius"/>
    </source>
</evidence>
<keyword evidence="6" id="KW-0443">Lipid metabolism</keyword>
<dbReference type="GO" id="GO:0005789">
    <property type="term" value="C:endoplasmic reticulum membrane"/>
    <property type="evidence" value="ECO:0007669"/>
    <property type="project" value="UniProtKB-SubCell"/>
</dbReference>
<gene>
    <name evidence="9" type="ORF">K437DRAFT_265562</name>
</gene>
<dbReference type="OMA" id="CERIHAS"/>
<dbReference type="EMBL" id="JMSN01000001">
    <property type="protein sequence ID" value="KDN53492.1"/>
    <property type="molecule type" value="Genomic_DNA"/>
</dbReference>
<keyword evidence="2 8" id="KW-0812">Transmembrane</keyword>
<dbReference type="GO" id="GO:0034389">
    <property type="term" value="P:lipid droplet organization"/>
    <property type="evidence" value="ECO:0007669"/>
    <property type="project" value="TreeGrafter"/>
</dbReference>
<evidence type="ECO:0000256" key="2">
    <source>
        <dbReference type="ARBA" id="ARBA00022692"/>
    </source>
</evidence>
<sequence>MAAQPGARPAARAGLPLGLQPFHLLYLCIVGSIVVGGSLYAIATGSHLYNVAEGFDRLHVLNAATSSSPTTHTAFLPPTSYFADKRNVLNQLFVKRAWGWNILAFIIQALFLKSAISGSGREAAQRKKDDDVAVVPTGPAVAAAQKTAATRKSTIGSPLSISLFRFATATLCWVLFAGWFFGPPLMLRVLIATGGECVPVNTAPTTSLFSLPAKVDTVYCYRRKSLTRSSHPHLFPAGDAFASRVASHGGVKVQWKGGHDVSGHTFILTLSILYLLEELSPFVPYLVPALADFYPKSVWWPTNPFRGPAPAAVSTGHSKGAKKPTPMQALSLAAALSVLALIGLWSFMLLTTQVYFHTTFEKATGFLTALAAWLLLPKER</sequence>
<evidence type="ECO:0000256" key="4">
    <source>
        <dbReference type="ARBA" id="ARBA00022824"/>
    </source>
</evidence>
<keyword evidence="7 8" id="KW-0472">Membrane</keyword>
<reference evidence="9 10" key="1">
    <citation type="submission" date="2014-05" db="EMBL/GenBank/DDBJ databases">
        <title>Draft genome sequence of a rare smut relative, Tilletiaria anomala UBC 951.</title>
        <authorList>
            <consortium name="DOE Joint Genome Institute"/>
            <person name="Toome M."/>
            <person name="Kuo A."/>
            <person name="Henrissat B."/>
            <person name="Lipzen A."/>
            <person name="Tritt A."/>
            <person name="Yoshinaga Y."/>
            <person name="Zane M."/>
            <person name="Barry K."/>
            <person name="Grigoriev I.V."/>
            <person name="Spatafora J.W."/>
            <person name="Aimea M.C."/>
        </authorList>
    </citation>
    <scope>NUCLEOTIDE SEQUENCE [LARGE SCALE GENOMIC DNA]</scope>
    <source>
        <strain evidence="9 10">UBC 951</strain>
    </source>
</reference>
<feature type="transmembrane region" description="Helical" evidence="8">
    <location>
        <begin position="354"/>
        <end position="376"/>
    </location>
</feature>
<evidence type="ECO:0000313" key="9">
    <source>
        <dbReference type="EMBL" id="KDN53492.1"/>
    </source>
</evidence>